<evidence type="ECO:0000259" key="4">
    <source>
        <dbReference type="PROSITE" id="PS51371"/>
    </source>
</evidence>
<keyword evidence="1" id="KW-0677">Repeat</keyword>
<dbReference type="InterPro" id="IPR000644">
    <property type="entry name" value="CBS_dom"/>
</dbReference>
<organism evidence="5">
    <name type="scientific">Glycine soja</name>
    <name type="common">Wild soybean</name>
    <dbReference type="NCBI Taxonomy" id="3848"/>
    <lineage>
        <taxon>Eukaryota</taxon>
        <taxon>Viridiplantae</taxon>
        <taxon>Streptophyta</taxon>
        <taxon>Embryophyta</taxon>
        <taxon>Tracheophyta</taxon>
        <taxon>Spermatophyta</taxon>
        <taxon>Magnoliopsida</taxon>
        <taxon>eudicotyledons</taxon>
        <taxon>Gunneridae</taxon>
        <taxon>Pentapetalae</taxon>
        <taxon>rosids</taxon>
        <taxon>fabids</taxon>
        <taxon>Fabales</taxon>
        <taxon>Fabaceae</taxon>
        <taxon>Papilionoideae</taxon>
        <taxon>50 kb inversion clade</taxon>
        <taxon>NPAAA clade</taxon>
        <taxon>indigoferoid/millettioid clade</taxon>
        <taxon>Phaseoleae</taxon>
        <taxon>Glycine</taxon>
        <taxon>Glycine subgen. Soja</taxon>
    </lineage>
</organism>
<dbReference type="Gene3D" id="3.10.580.10">
    <property type="entry name" value="CBS-domain"/>
    <property type="match status" value="2"/>
</dbReference>
<dbReference type="InterPro" id="IPR050511">
    <property type="entry name" value="AMPK_gamma/SDS23_families"/>
</dbReference>
<dbReference type="SUPFAM" id="SSF54631">
    <property type="entry name" value="CBS-domain pair"/>
    <property type="match status" value="2"/>
</dbReference>
<name>A0A0B2PMA6_GLYSO</name>
<evidence type="ECO:0000256" key="1">
    <source>
        <dbReference type="ARBA" id="ARBA00022737"/>
    </source>
</evidence>
<dbReference type="Proteomes" id="UP000053555">
    <property type="component" value="Unassembled WGS sequence"/>
</dbReference>
<protein>
    <submittedName>
        <fullName evidence="5">SNF1-related protein kinase regulatory subunit gamma-1-like</fullName>
    </submittedName>
</protein>
<dbReference type="EMBL" id="KN665802">
    <property type="protein sequence ID" value="KHN08702.1"/>
    <property type="molecule type" value="Genomic_DNA"/>
</dbReference>
<dbReference type="CDD" id="cd02205">
    <property type="entry name" value="CBS_pair_SF"/>
    <property type="match status" value="1"/>
</dbReference>
<gene>
    <name evidence="5" type="ORF">glysoja_024611</name>
</gene>
<feature type="domain" description="CBS" evidence="4">
    <location>
        <begin position="247"/>
        <end position="309"/>
    </location>
</feature>
<accession>A0A0B2PMA6</accession>
<dbReference type="PROSITE" id="PS51371">
    <property type="entry name" value="CBS"/>
    <property type="match status" value="3"/>
</dbReference>
<dbReference type="SMART" id="SM00116">
    <property type="entry name" value="CBS"/>
    <property type="match status" value="4"/>
</dbReference>
<keyword evidence="5" id="KW-0418">Kinase</keyword>
<keyword evidence="5" id="KW-0808">Transferase</keyword>
<feature type="domain" description="CBS" evidence="4">
    <location>
        <begin position="333"/>
        <end position="393"/>
    </location>
</feature>
<proteinExistence type="predicted"/>
<keyword evidence="2 3" id="KW-0129">CBS domain</keyword>
<evidence type="ECO:0000256" key="3">
    <source>
        <dbReference type="PROSITE-ProRule" id="PRU00703"/>
    </source>
</evidence>
<sequence>MAQEQEYRTSTTLPKCDTYFETIQSRKKLPLSLQETLTDAFAKIPVSSFPAVPSGKVIEILADTPIGEAVKILSESNILSAPVKDPEAANSSDWRRRYLGIIDYSAIILWVLEGAELAHKALLVGTATAAGVGAGAAGAMGALALGVTGPAAIAGLTAAAAGVRSIIKSYRWAPFVPVARNSAMLTVLLLLSKYRLRNVPVIETGKPDIVNFITQSAVVQGLEGCKGRDWFDCIAEKRIADLGLPFMSTDEARIGVISIQSNELILEAFKQMRDNKIGGLPIVEGPKKRIVGNLSIRDIRHLLLRPELFTNFRKLTVMNFMNKIVSSSLQTGKVTQSITCKPDSTLQGVIHTLASQSIHRIYVVDGQDEVVGVITLRDVISCFVTEPPYNFDDYYGFAVKEMLNQ</sequence>
<evidence type="ECO:0000313" key="5">
    <source>
        <dbReference type="EMBL" id="KHN08702.1"/>
    </source>
</evidence>
<reference evidence="5" key="1">
    <citation type="submission" date="2014-07" db="EMBL/GenBank/DDBJ databases">
        <title>Identification of a novel salt tolerance gene in wild soybean by whole-genome sequencing.</title>
        <authorList>
            <person name="Lam H.-M."/>
            <person name="Qi X."/>
            <person name="Li M.-W."/>
            <person name="Liu X."/>
            <person name="Xie M."/>
            <person name="Ni M."/>
            <person name="Xu X."/>
        </authorList>
    </citation>
    <scope>NUCLEOTIDE SEQUENCE [LARGE SCALE GENOMIC DNA]</scope>
    <source>
        <tissue evidence="5">Root</tissue>
    </source>
</reference>
<evidence type="ECO:0000256" key="2">
    <source>
        <dbReference type="ARBA" id="ARBA00023122"/>
    </source>
</evidence>
<dbReference type="InterPro" id="IPR046342">
    <property type="entry name" value="CBS_dom_sf"/>
</dbReference>
<dbReference type="GO" id="GO:0016301">
    <property type="term" value="F:kinase activity"/>
    <property type="evidence" value="ECO:0007669"/>
    <property type="project" value="UniProtKB-KW"/>
</dbReference>
<dbReference type="PANTHER" id="PTHR13780:SF47">
    <property type="entry name" value="SNF1-RELATED PROTEIN KINASE REGULATORY SUBUNIT GAMMA-1-LIKE"/>
    <property type="match status" value="1"/>
</dbReference>
<dbReference type="PANTHER" id="PTHR13780">
    <property type="entry name" value="AMP-ACTIVATED PROTEIN KINASE, GAMMA REGULATORY SUBUNIT"/>
    <property type="match status" value="1"/>
</dbReference>
<dbReference type="AlphaFoldDB" id="A0A0B2PMA6"/>
<feature type="domain" description="CBS" evidence="4">
    <location>
        <begin position="51"/>
        <end position="117"/>
    </location>
</feature>
<dbReference type="Pfam" id="PF00571">
    <property type="entry name" value="CBS"/>
    <property type="match status" value="2"/>
</dbReference>